<dbReference type="InterPro" id="IPR006598">
    <property type="entry name" value="CAP10"/>
</dbReference>
<name>A0A8D7FJN9_MUSAM</name>
<dbReference type="InterPro" id="IPR051091">
    <property type="entry name" value="O-Glucosyltr/Glycosyltrsf_90"/>
</dbReference>
<protein>
    <submittedName>
        <fullName evidence="5">(wild Malaysian banana) hypothetical protein</fullName>
    </submittedName>
</protein>
<dbReference type="Pfam" id="PF05686">
    <property type="entry name" value="Glyco_transf_90"/>
    <property type="match status" value="1"/>
</dbReference>
<feature type="chain" id="PRO_5034131104" evidence="3">
    <location>
        <begin position="18"/>
        <end position="220"/>
    </location>
</feature>
<evidence type="ECO:0000256" key="1">
    <source>
        <dbReference type="ARBA" id="ARBA00010118"/>
    </source>
</evidence>
<dbReference type="PANTHER" id="PTHR12203">
    <property type="entry name" value="KDEL LYS-ASP-GLU-LEU CONTAINING - RELATED"/>
    <property type="match status" value="1"/>
</dbReference>
<proteinExistence type="inferred from homology"/>
<evidence type="ECO:0000256" key="2">
    <source>
        <dbReference type="ARBA" id="ARBA00022679"/>
    </source>
</evidence>
<dbReference type="AlphaFoldDB" id="A0A8D7FJN9"/>
<reference evidence="5" key="1">
    <citation type="submission" date="2021-03" db="EMBL/GenBank/DDBJ databases">
        <authorList>
            <consortium name="Genoscope - CEA"/>
            <person name="William W."/>
        </authorList>
    </citation>
    <scope>NUCLEOTIDE SEQUENCE</scope>
    <source>
        <strain evidence="5">Doubled-haploid Pahang</strain>
    </source>
</reference>
<accession>A0A8D7FJN9</accession>
<feature type="signal peptide" evidence="3">
    <location>
        <begin position="1"/>
        <end position="17"/>
    </location>
</feature>
<dbReference type="GO" id="GO:0016740">
    <property type="term" value="F:transferase activity"/>
    <property type="evidence" value="ECO:0007669"/>
    <property type="project" value="UniProtKB-KW"/>
</dbReference>
<keyword evidence="2" id="KW-0808">Transferase</keyword>
<sequence>MVFLVLALVGEVQSSWAAEGIASRIKTVAGHNLDPTPWHLFPRVKQQLRPLAVFRCHFLSCPRRRIPPPTMPKPRRPCPSFFRWIHRDLQPWRRSRISPAMVAEAGRHAAMRVVILEGKRLFVDLYYACVQSRAMFTIWGLLHLLRRYPGMVPDNGSEYCPGNGGADGSHLPPPPPLFRYCATRDHLDIPFPDWSFWGWPELNIKPWDEEFRNIKLGSQT</sequence>
<evidence type="ECO:0000259" key="4">
    <source>
        <dbReference type="Pfam" id="PF05686"/>
    </source>
</evidence>
<organism evidence="5">
    <name type="scientific">Musa acuminata subsp. malaccensis</name>
    <name type="common">Wild banana</name>
    <name type="synonym">Musa malaccensis</name>
    <dbReference type="NCBI Taxonomy" id="214687"/>
    <lineage>
        <taxon>Eukaryota</taxon>
        <taxon>Viridiplantae</taxon>
        <taxon>Streptophyta</taxon>
        <taxon>Embryophyta</taxon>
        <taxon>Tracheophyta</taxon>
        <taxon>Spermatophyta</taxon>
        <taxon>Magnoliopsida</taxon>
        <taxon>Liliopsida</taxon>
        <taxon>Zingiberales</taxon>
        <taxon>Musaceae</taxon>
        <taxon>Musa</taxon>
    </lineage>
</organism>
<evidence type="ECO:0000256" key="3">
    <source>
        <dbReference type="SAM" id="SignalP"/>
    </source>
</evidence>
<feature type="domain" description="Glycosyl transferase CAP10" evidence="4">
    <location>
        <begin position="76"/>
        <end position="218"/>
    </location>
</feature>
<dbReference type="EMBL" id="HG996473">
    <property type="protein sequence ID" value="CAG1855824.1"/>
    <property type="molecule type" value="Genomic_DNA"/>
</dbReference>
<dbReference type="PANTHER" id="PTHR12203:SF35">
    <property type="entry name" value="PROTEIN O-GLUCOSYLTRANSFERASE 1"/>
    <property type="match status" value="1"/>
</dbReference>
<keyword evidence="3" id="KW-0732">Signal</keyword>
<evidence type="ECO:0000313" key="5">
    <source>
        <dbReference type="EMBL" id="CAG1855824.1"/>
    </source>
</evidence>
<gene>
    <name evidence="5" type="ORF">GSMUA_48140.1</name>
</gene>
<comment type="similarity">
    <text evidence="1">Belongs to the glycosyltransferase 90 family.</text>
</comment>